<keyword evidence="6 15" id="KW-0479">Metal-binding</keyword>
<dbReference type="Pfam" id="PF00116">
    <property type="entry name" value="COX2"/>
    <property type="match status" value="1"/>
</dbReference>
<keyword evidence="21" id="KW-1185">Reference proteome</keyword>
<evidence type="ECO:0000256" key="17">
    <source>
        <dbReference type="SAM" id="SignalP"/>
    </source>
</evidence>
<evidence type="ECO:0000256" key="4">
    <source>
        <dbReference type="ARBA" id="ARBA00022660"/>
    </source>
</evidence>
<evidence type="ECO:0000259" key="19">
    <source>
        <dbReference type="PROSITE" id="PS50999"/>
    </source>
</evidence>
<evidence type="ECO:0000256" key="14">
    <source>
        <dbReference type="RuleBase" id="RU000456"/>
    </source>
</evidence>
<dbReference type="RefSeq" id="WP_209842455.1">
    <property type="nucleotide sequence ID" value="NZ_JAGGJP010000016.1"/>
</dbReference>
<name>A0ABW0SFJ7_9RHOB</name>
<keyword evidence="8 14" id="KW-0249">Electron transport</keyword>
<sequence>MRLLQTVRTLAAASGAAFLGAAARAQEAAGNGVEATVDGLPIIGQPRPNGVYFQPSATGIAENTHWLGNMVDWIILFIVLFVTALLLWVIYRFSARRNPNPAQFTHNSPLEIAWTVVPIVILVFIGSFSLPVLFNQQEIPEGDVHIKVTGYQWYWHYDYPDEAISFDSYMIGYGEGNLNDTIRADLQAAGFSDAHFKLATDTAVMVPVGATVVMTVTGGDVIHSWTIPAFGVKQDAVPGRLAHLWFNAEQEGIYFGQCSELCGKDHAFMPIQVRVVSPEAYAAWLEQAKVDFPTPAS</sequence>
<keyword evidence="7" id="KW-1278">Translocase</keyword>
<keyword evidence="3 14" id="KW-0813">Transport</keyword>
<dbReference type="InterPro" id="IPR008972">
    <property type="entry name" value="Cupredoxin"/>
</dbReference>
<dbReference type="Gene3D" id="1.10.287.90">
    <property type="match status" value="1"/>
</dbReference>
<evidence type="ECO:0000256" key="7">
    <source>
        <dbReference type="ARBA" id="ARBA00022967"/>
    </source>
</evidence>
<evidence type="ECO:0000256" key="12">
    <source>
        <dbReference type="ARBA" id="ARBA00024688"/>
    </source>
</evidence>
<protein>
    <recommendedName>
        <fullName evidence="15">Cytochrome c oxidase subunit 2</fullName>
        <ecNumber evidence="15">7.1.1.9</ecNumber>
    </recommendedName>
</protein>
<dbReference type="EC" id="7.1.1.9" evidence="15"/>
<evidence type="ECO:0000256" key="1">
    <source>
        <dbReference type="ARBA" id="ARBA00004141"/>
    </source>
</evidence>
<dbReference type="InterPro" id="IPR011759">
    <property type="entry name" value="Cyt_c_oxidase_su2_TM_dom"/>
</dbReference>
<organism evidence="20 21">
    <name type="scientific">Rubellimicrobium aerolatum</name>
    <dbReference type="NCBI Taxonomy" id="490979"/>
    <lineage>
        <taxon>Bacteria</taxon>
        <taxon>Pseudomonadati</taxon>
        <taxon>Pseudomonadota</taxon>
        <taxon>Alphaproteobacteria</taxon>
        <taxon>Rhodobacterales</taxon>
        <taxon>Roseobacteraceae</taxon>
        <taxon>Rubellimicrobium</taxon>
    </lineage>
</organism>
<evidence type="ECO:0000256" key="6">
    <source>
        <dbReference type="ARBA" id="ARBA00022723"/>
    </source>
</evidence>
<feature type="chain" id="PRO_5046006916" description="Cytochrome c oxidase subunit 2" evidence="17">
    <location>
        <begin position="26"/>
        <end position="297"/>
    </location>
</feature>
<dbReference type="PROSITE" id="PS50857">
    <property type="entry name" value="COX2_CUA"/>
    <property type="match status" value="1"/>
</dbReference>
<dbReference type="Proteomes" id="UP001596056">
    <property type="component" value="Unassembled WGS sequence"/>
</dbReference>
<dbReference type="EMBL" id="JBHSNA010000017">
    <property type="protein sequence ID" value="MFC5567651.1"/>
    <property type="molecule type" value="Genomic_DNA"/>
</dbReference>
<proteinExistence type="inferred from homology"/>
<evidence type="ECO:0000256" key="13">
    <source>
        <dbReference type="ARBA" id="ARBA00047816"/>
    </source>
</evidence>
<comment type="function">
    <text evidence="12 15">Subunits I and II form the functional core of the enzyme complex. Electrons originating in cytochrome c are transferred via heme a and Cu(A) to the binuclear center formed by heme a3 and Cu(B).</text>
</comment>
<comment type="subcellular location">
    <subcellularLocation>
        <location evidence="14">Cell membrane</location>
        <topology evidence="14">Multi-pass membrane protein</topology>
    </subcellularLocation>
    <subcellularLocation>
        <location evidence="1">Membrane</location>
        <topology evidence="1">Multi-pass membrane protein</topology>
    </subcellularLocation>
</comment>
<feature type="signal peptide" evidence="17">
    <location>
        <begin position="1"/>
        <end position="25"/>
    </location>
</feature>
<evidence type="ECO:0000256" key="5">
    <source>
        <dbReference type="ARBA" id="ARBA00022692"/>
    </source>
</evidence>
<comment type="caution">
    <text evidence="20">The sequence shown here is derived from an EMBL/GenBank/DDBJ whole genome shotgun (WGS) entry which is preliminary data.</text>
</comment>
<dbReference type="PROSITE" id="PS50999">
    <property type="entry name" value="COX2_TM"/>
    <property type="match status" value="1"/>
</dbReference>
<evidence type="ECO:0000256" key="8">
    <source>
        <dbReference type="ARBA" id="ARBA00022982"/>
    </source>
</evidence>
<dbReference type="SUPFAM" id="SSF49503">
    <property type="entry name" value="Cupredoxins"/>
    <property type="match status" value="1"/>
</dbReference>
<evidence type="ECO:0000259" key="18">
    <source>
        <dbReference type="PROSITE" id="PS50857"/>
    </source>
</evidence>
<comment type="similarity">
    <text evidence="2 14">Belongs to the cytochrome c oxidase subunit 2 family.</text>
</comment>
<evidence type="ECO:0000256" key="15">
    <source>
        <dbReference type="RuleBase" id="RU004024"/>
    </source>
</evidence>
<keyword evidence="11 16" id="KW-0472">Membrane</keyword>
<evidence type="ECO:0000256" key="9">
    <source>
        <dbReference type="ARBA" id="ARBA00022989"/>
    </source>
</evidence>
<comment type="catalytic activity">
    <reaction evidence="13 15">
        <text>4 Fe(II)-[cytochrome c] + O2 + 8 H(+)(in) = 4 Fe(III)-[cytochrome c] + 2 H2O + 4 H(+)(out)</text>
        <dbReference type="Rhea" id="RHEA:11436"/>
        <dbReference type="Rhea" id="RHEA-COMP:10350"/>
        <dbReference type="Rhea" id="RHEA-COMP:14399"/>
        <dbReference type="ChEBI" id="CHEBI:15377"/>
        <dbReference type="ChEBI" id="CHEBI:15378"/>
        <dbReference type="ChEBI" id="CHEBI:15379"/>
        <dbReference type="ChEBI" id="CHEBI:29033"/>
        <dbReference type="ChEBI" id="CHEBI:29034"/>
        <dbReference type="EC" id="7.1.1.9"/>
    </reaction>
</comment>
<feature type="domain" description="Cytochrome oxidase subunit II transmembrane region profile" evidence="19">
    <location>
        <begin position="45"/>
        <end position="140"/>
    </location>
</feature>
<dbReference type="InterPro" id="IPR036257">
    <property type="entry name" value="Cyt_c_oxidase_su2_TM_sf"/>
</dbReference>
<dbReference type="PANTHER" id="PTHR22888:SF9">
    <property type="entry name" value="CYTOCHROME C OXIDASE SUBUNIT 2"/>
    <property type="match status" value="1"/>
</dbReference>
<reference evidence="21" key="1">
    <citation type="journal article" date="2019" name="Int. J. Syst. Evol. Microbiol.">
        <title>The Global Catalogue of Microorganisms (GCM) 10K type strain sequencing project: providing services to taxonomists for standard genome sequencing and annotation.</title>
        <authorList>
            <consortium name="The Broad Institute Genomics Platform"/>
            <consortium name="The Broad Institute Genome Sequencing Center for Infectious Disease"/>
            <person name="Wu L."/>
            <person name="Ma J."/>
        </authorList>
    </citation>
    <scope>NUCLEOTIDE SEQUENCE [LARGE SCALE GENOMIC DNA]</scope>
    <source>
        <strain evidence="21">KACC 11588</strain>
    </source>
</reference>
<dbReference type="InterPro" id="IPR014222">
    <property type="entry name" value="Cyt_c_oxidase_su2"/>
</dbReference>
<dbReference type="Pfam" id="PF02790">
    <property type="entry name" value="COX2_TM"/>
    <property type="match status" value="1"/>
</dbReference>
<dbReference type="SUPFAM" id="SSF81464">
    <property type="entry name" value="Cytochrome c oxidase subunit II-like, transmembrane region"/>
    <property type="match status" value="1"/>
</dbReference>
<evidence type="ECO:0000256" key="3">
    <source>
        <dbReference type="ARBA" id="ARBA00022448"/>
    </source>
</evidence>
<dbReference type="InterPro" id="IPR002429">
    <property type="entry name" value="CcO_II-like_C"/>
</dbReference>
<evidence type="ECO:0000256" key="10">
    <source>
        <dbReference type="ARBA" id="ARBA00023008"/>
    </source>
</evidence>
<dbReference type="PROSITE" id="PS00078">
    <property type="entry name" value="COX2"/>
    <property type="match status" value="1"/>
</dbReference>
<evidence type="ECO:0000313" key="21">
    <source>
        <dbReference type="Proteomes" id="UP001596056"/>
    </source>
</evidence>
<feature type="domain" description="Cytochrome oxidase subunit II copper A binding" evidence="18">
    <location>
        <begin position="141"/>
        <end position="287"/>
    </location>
</feature>
<gene>
    <name evidence="20" type="primary">coxB</name>
    <name evidence="20" type="ORF">ACFPOC_14655</name>
</gene>
<feature type="transmembrane region" description="Helical" evidence="16">
    <location>
        <begin position="112"/>
        <end position="134"/>
    </location>
</feature>
<evidence type="ECO:0000256" key="11">
    <source>
        <dbReference type="ARBA" id="ARBA00023136"/>
    </source>
</evidence>
<keyword evidence="10 15" id="KW-0186">Copper</keyword>
<feature type="transmembrane region" description="Helical" evidence="16">
    <location>
        <begin position="73"/>
        <end position="91"/>
    </location>
</feature>
<keyword evidence="17" id="KW-0732">Signal</keyword>
<dbReference type="InterPro" id="IPR045187">
    <property type="entry name" value="CcO_II"/>
</dbReference>
<keyword evidence="5 14" id="KW-0812">Transmembrane</keyword>
<evidence type="ECO:0000313" key="20">
    <source>
        <dbReference type="EMBL" id="MFC5567651.1"/>
    </source>
</evidence>
<dbReference type="PANTHER" id="PTHR22888">
    <property type="entry name" value="CYTOCHROME C OXIDASE, SUBUNIT II"/>
    <property type="match status" value="1"/>
</dbReference>
<dbReference type="Gene3D" id="2.60.40.420">
    <property type="entry name" value="Cupredoxins - blue copper proteins"/>
    <property type="match status" value="1"/>
</dbReference>
<evidence type="ECO:0000256" key="2">
    <source>
        <dbReference type="ARBA" id="ARBA00007866"/>
    </source>
</evidence>
<dbReference type="PRINTS" id="PR01166">
    <property type="entry name" value="CYCOXIDASEII"/>
</dbReference>
<evidence type="ECO:0000256" key="16">
    <source>
        <dbReference type="SAM" id="Phobius"/>
    </source>
</evidence>
<dbReference type="NCBIfam" id="TIGR02866">
    <property type="entry name" value="CoxB"/>
    <property type="match status" value="1"/>
</dbReference>
<keyword evidence="9 16" id="KW-1133">Transmembrane helix</keyword>
<accession>A0ABW0SFJ7</accession>
<keyword evidence="4 14" id="KW-0679">Respiratory chain</keyword>
<comment type="cofactor">
    <cofactor evidence="15">
        <name>Cu cation</name>
        <dbReference type="ChEBI" id="CHEBI:23378"/>
    </cofactor>
    <text evidence="15">Binds a copper A center.</text>
</comment>
<dbReference type="InterPro" id="IPR001505">
    <property type="entry name" value="Copper_CuA"/>
</dbReference>